<keyword evidence="6" id="KW-0812">Transmembrane</keyword>
<dbReference type="PANTHER" id="PTHR24305:SF166">
    <property type="entry name" value="CYTOCHROME P450 12A4, MITOCHONDRIAL-RELATED"/>
    <property type="match status" value="1"/>
</dbReference>
<keyword evidence="5 13" id="KW-0349">Heme</keyword>
<evidence type="ECO:0000256" key="2">
    <source>
        <dbReference type="ARBA" id="ARBA00004370"/>
    </source>
</evidence>
<evidence type="ECO:0000256" key="8">
    <source>
        <dbReference type="ARBA" id="ARBA00022989"/>
    </source>
</evidence>
<keyword evidence="12" id="KW-0472">Membrane</keyword>
<dbReference type="PRINTS" id="PR00385">
    <property type="entry name" value="P450"/>
</dbReference>
<keyword evidence="15" id="KW-1185">Reference proteome</keyword>
<dbReference type="GO" id="GO:0016020">
    <property type="term" value="C:membrane"/>
    <property type="evidence" value="ECO:0007669"/>
    <property type="project" value="UniProtKB-SubCell"/>
</dbReference>
<evidence type="ECO:0000313" key="15">
    <source>
        <dbReference type="Proteomes" id="UP000297245"/>
    </source>
</evidence>
<dbReference type="Pfam" id="PF00067">
    <property type="entry name" value="p450"/>
    <property type="match status" value="1"/>
</dbReference>
<feature type="binding site" description="axial binding residue" evidence="13">
    <location>
        <position position="415"/>
    </location>
    <ligand>
        <name>heme</name>
        <dbReference type="ChEBI" id="CHEBI:30413"/>
    </ligand>
    <ligandPart>
        <name>Fe</name>
        <dbReference type="ChEBI" id="CHEBI:18248"/>
    </ligandPart>
</feature>
<dbReference type="InterPro" id="IPR001128">
    <property type="entry name" value="Cyt_P450"/>
</dbReference>
<comment type="similarity">
    <text evidence="4">Belongs to the cytochrome P450 family.</text>
</comment>
<dbReference type="InterPro" id="IPR036396">
    <property type="entry name" value="Cyt_P450_sf"/>
</dbReference>
<keyword evidence="9" id="KW-0560">Oxidoreductase</keyword>
<evidence type="ECO:0000256" key="5">
    <source>
        <dbReference type="ARBA" id="ARBA00022617"/>
    </source>
</evidence>
<evidence type="ECO:0000256" key="6">
    <source>
        <dbReference type="ARBA" id="ARBA00022692"/>
    </source>
</evidence>
<evidence type="ECO:0000256" key="3">
    <source>
        <dbReference type="ARBA" id="ARBA00004721"/>
    </source>
</evidence>
<dbReference type="InterPro" id="IPR050121">
    <property type="entry name" value="Cytochrome_P450_monoxygenase"/>
</dbReference>
<evidence type="ECO:0000256" key="1">
    <source>
        <dbReference type="ARBA" id="ARBA00001971"/>
    </source>
</evidence>
<dbReference type="SUPFAM" id="SSF48264">
    <property type="entry name" value="Cytochrome P450"/>
    <property type="match status" value="1"/>
</dbReference>
<dbReference type="InterPro" id="IPR002401">
    <property type="entry name" value="Cyt_P450_E_grp-I"/>
</dbReference>
<dbReference type="PANTHER" id="PTHR24305">
    <property type="entry name" value="CYTOCHROME P450"/>
    <property type="match status" value="1"/>
</dbReference>
<dbReference type="OrthoDB" id="1470350at2759"/>
<dbReference type="Proteomes" id="UP000297245">
    <property type="component" value="Unassembled WGS sequence"/>
</dbReference>
<proteinExistence type="inferred from homology"/>
<evidence type="ECO:0000256" key="4">
    <source>
        <dbReference type="ARBA" id="ARBA00010617"/>
    </source>
</evidence>
<evidence type="ECO:0000256" key="13">
    <source>
        <dbReference type="PIRSR" id="PIRSR602401-1"/>
    </source>
</evidence>
<dbReference type="GO" id="GO:0016705">
    <property type="term" value="F:oxidoreductase activity, acting on paired donors, with incorporation or reduction of molecular oxygen"/>
    <property type="evidence" value="ECO:0007669"/>
    <property type="project" value="InterPro"/>
</dbReference>
<keyword evidence="10 13" id="KW-0408">Iron</keyword>
<dbReference type="EMBL" id="ML180222">
    <property type="protein sequence ID" value="THU78294.1"/>
    <property type="molecule type" value="Genomic_DNA"/>
</dbReference>
<dbReference type="GO" id="GO:0020037">
    <property type="term" value="F:heme binding"/>
    <property type="evidence" value="ECO:0007669"/>
    <property type="project" value="InterPro"/>
</dbReference>
<accession>A0A4S8KRA4</accession>
<organism evidence="14 15">
    <name type="scientific">Dendrothele bispora (strain CBS 962.96)</name>
    <dbReference type="NCBI Taxonomy" id="1314807"/>
    <lineage>
        <taxon>Eukaryota</taxon>
        <taxon>Fungi</taxon>
        <taxon>Dikarya</taxon>
        <taxon>Basidiomycota</taxon>
        <taxon>Agaricomycotina</taxon>
        <taxon>Agaricomycetes</taxon>
        <taxon>Agaricomycetidae</taxon>
        <taxon>Agaricales</taxon>
        <taxon>Agaricales incertae sedis</taxon>
        <taxon>Dendrothele</taxon>
    </lineage>
</organism>
<dbReference type="PRINTS" id="PR00463">
    <property type="entry name" value="EP450I"/>
</dbReference>
<evidence type="ECO:0000256" key="12">
    <source>
        <dbReference type="ARBA" id="ARBA00023136"/>
    </source>
</evidence>
<comment type="pathway">
    <text evidence="3">Secondary metabolite biosynthesis; terpenoid biosynthesis.</text>
</comment>
<gene>
    <name evidence="14" type="ORF">K435DRAFT_973586</name>
</gene>
<sequence length="478" mass="54261">MYDHYGSGCISSVLASKSRPVFWLADAQAIKVVATDKATFDKDMDFYSNGMLFFGPNIIASDTSTWKRHRMISNPAFNESVNGVVWKETAKAVKNWFSELDSRTNNSDGEISIHTFDSFSTLALTIFACAGFGSDGATPITELRETLRMAFHHSAARTSLPDWVFDLTNRIHIPFLSPYLRKTIGVYEALDQMCMKAVSEVRADVLLEKSNSTTGGALLRNLVKANMDVDGEQDEKERGQRSLTDRELVSNMFLFFIAGHETTANALSFVCAFLALYPDVQRKILDEIELIWPNGVPEDVAEAEYKNAFSRLTYTTAAFYEALRLIPIVSRLGRMVLKDTVLRTYRLNGIGDPEPYSVPMKEGSEIMIDMAAVHRNPIYWGADADEFKPERFVDTDTYRWPRDAFLAFSTGFRDCIGRKFAAVEGANVLARIIRRYEILVPKRLRDMPFEEQKAYLSKWRPFVTNSPVYPEVTFRRRS</sequence>
<dbReference type="Gene3D" id="1.10.630.10">
    <property type="entry name" value="Cytochrome P450"/>
    <property type="match status" value="1"/>
</dbReference>
<protein>
    <submittedName>
        <fullName evidence="14">Cytochrome P450</fullName>
    </submittedName>
</protein>
<name>A0A4S8KRA4_DENBC</name>
<keyword evidence="8" id="KW-1133">Transmembrane helix</keyword>
<keyword evidence="11" id="KW-0503">Monooxygenase</keyword>
<evidence type="ECO:0000256" key="9">
    <source>
        <dbReference type="ARBA" id="ARBA00023002"/>
    </source>
</evidence>
<comment type="subcellular location">
    <subcellularLocation>
        <location evidence="2">Membrane</location>
    </subcellularLocation>
</comment>
<dbReference type="GO" id="GO:0004497">
    <property type="term" value="F:monooxygenase activity"/>
    <property type="evidence" value="ECO:0007669"/>
    <property type="project" value="UniProtKB-KW"/>
</dbReference>
<dbReference type="AlphaFoldDB" id="A0A4S8KRA4"/>
<keyword evidence="7 13" id="KW-0479">Metal-binding</keyword>
<evidence type="ECO:0000313" key="14">
    <source>
        <dbReference type="EMBL" id="THU78294.1"/>
    </source>
</evidence>
<dbReference type="GO" id="GO:0005506">
    <property type="term" value="F:iron ion binding"/>
    <property type="evidence" value="ECO:0007669"/>
    <property type="project" value="InterPro"/>
</dbReference>
<comment type="cofactor">
    <cofactor evidence="1 13">
        <name>heme</name>
        <dbReference type="ChEBI" id="CHEBI:30413"/>
    </cofactor>
</comment>
<evidence type="ECO:0000256" key="10">
    <source>
        <dbReference type="ARBA" id="ARBA00023004"/>
    </source>
</evidence>
<evidence type="ECO:0000256" key="11">
    <source>
        <dbReference type="ARBA" id="ARBA00023033"/>
    </source>
</evidence>
<reference evidence="14 15" key="1">
    <citation type="journal article" date="2019" name="Nat. Ecol. Evol.">
        <title>Megaphylogeny resolves global patterns of mushroom evolution.</title>
        <authorList>
            <person name="Varga T."/>
            <person name="Krizsan K."/>
            <person name="Foldi C."/>
            <person name="Dima B."/>
            <person name="Sanchez-Garcia M."/>
            <person name="Sanchez-Ramirez S."/>
            <person name="Szollosi G.J."/>
            <person name="Szarkandi J.G."/>
            <person name="Papp V."/>
            <person name="Albert L."/>
            <person name="Andreopoulos W."/>
            <person name="Angelini C."/>
            <person name="Antonin V."/>
            <person name="Barry K.W."/>
            <person name="Bougher N.L."/>
            <person name="Buchanan P."/>
            <person name="Buyck B."/>
            <person name="Bense V."/>
            <person name="Catcheside P."/>
            <person name="Chovatia M."/>
            <person name="Cooper J."/>
            <person name="Damon W."/>
            <person name="Desjardin D."/>
            <person name="Finy P."/>
            <person name="Geml J."/>
            <person name="Haridas S."/>
            <person name="Hughes K."/>
            <person name="Justo A."/>
            <person name="Karasinski D."/>
            <person name="Kautmanova I."/>
            <person name="Kiss B."/>
            <person name="Kocsube S."/>
            <person name="Kotiranta H."/>
            <person name="LaButti K.M."/>
            <person name="Lechner B.E."/>
            <person name="Liimatainen K."/>
            <person name="Lipzen A."/>
            <person name="Lukacs Z."/>
            <person name="Mihaltcheva S."/>
            <person name="Morgado L.N."/>
            <person name="Niskanen T."/>
            <person name="Noordeloos M.E."/>
            <person name="Ohm R.A."/>
            <person name="Ortiz-Santana B."/>
            <person name="Ovrebo C."/>
            <person name="Racz N."/>
            <person name="Riley R."/>
            <person name="Savchenko A."/>
            <person name="Shiryaev A."/>
            <person name="Soop K."/>
            <person name="Spirin V."/>
            <person name="Szebenyi C."/>
            <person name="Tomsovsky M."/>
            <person name="Tulloss R.E."/>
            <person name="Uehling J."/>
            <person name="Grigoriev I.V."/>
            <person name="Vagvolgyi C."/>
            <person name="Papp T."/>
            <person name="Martin F.M."/>
            <person name="Miettinen O."/>
            <person name="Hibbett D.S."/>
            <person name="Nagy L.G."/>
        </authorList>
    </citation>
    <scope>NUCLEOTIDE SEQUENCE [LARGE SCALE GENOMIC DNA]</scope>
    <source>
        <strain evidence="14 15">CBS 962.96</strain>
    </source>
</reference>
<evidence type="ECO:0000256" key="7">
    <source>
        <dbReference type="ARBA" id="ARBA00022723"/>
    </source>
</evidence>